<dbReference type="RefSeq" id="WP_046560315.1">
    <property type="nucleotide sequence ID" value="NZ_CP010975.1"/>
</dbReference>
<dbReference type="InterPro" id="IPR022398">
    <property type="entry name" value="Peptidase_S8_His-AS"/>
</dbReference>
<reference evidence="13 14" key="1">
    <citation type="submission" date="2015-02" db="EMBL/GenBank/DDBJ databases">
        <title>Complete genome sequence of Kangiella geojedonensis strain YCS-5T.</title>
        <authorList>
            <person name="Kim K.M."/>
        </authorList>
    </citation>
    <scope>NUCLEOTIDE SEQUENCE [LARGE SCALE GENOMIC DNA]</scope>
    <source>
        <strain evidence="13 14">YCS-5</strain>
    </source>
</reference>
<feature type="active site" description="Charge relay system" evidence="7 8">
    <location>
        <position position="142"/>
    </location>
</feature>
<evidence type="ECO:0000256" key="4">
    <source>
        <dbReference type="ARBA" id="ARBA00022801"/>
    </source>
</evidence>
<keyword evidence="4 8" id="KW-0378">Hydrolase</keyword>
<dbReference type="PROSITE" id="PS51892">
    <property type="entry name" value="SUBTILASE"/>
    <property type="match status" value="1"/>
</dbReference>
<dbReference type="SUPFAM" id="SSF89260">
    <property type="entry name" value="Collagen-binding domain"/>
    <property type="match status" value="1"/>
</dbReference>
<dbReference type="EMBL" id="CP010975">
    <property type="protein sequence ID" value="AKE51079.1"/>
    <property type="molecule type" value="Genomic_DNA"/>
</dbReference>
<keyword evidence="6" id="KW-0865">Zymogen</keyword>
<dbReference type="GO" id="GO:0046872">
    <property type="term" value="F:metal ion binding"/>
    <property type="evidence" value="ECO:0007669"/>
    <property type="project" value="UniProtKB-KW"/>
</dbReference>
<dbReference type="GO" id="GO:0006508">
    <property type="term" value="P:proteolysis"/>
    <property type="evidence" value="ECO:0007669"/>
    <property type="project" value="UniProtKB-KW"/>
</dbReference>
<dbReference type="PRINTS" id="PR00723">
    <property type="entry name" value="SUBTILISIN"/>
</dbReference>
<evidence type="ECO:0000259" key="12">
    <source>
        <dbReference type="Pfam" id="PF22148"/>
    </source>
</evidence>
<keyword evidence="2 8" id="KW-0645">Protease</keyword>
<dbReference type="InterPro" id="IPR007280">
    <property type="entry name" value="Peptidase_C_arc/bac"/>
</dbReference>
<keyword evidence="5 8" id="KW-0720">Serine protease</keyword>
<dbReference type="CDD" id="cd04817">
    <property type="entry name" value="PA_VapT_like"/>
    <property type="match status" value="1"/>
</dbReference>
<evidence type="ECO:0000256" key="8">
    <source>
        <dbReference type="PROSITE-ProRule" id="PRU01240"/>
    </source>
</evidence>
<dbReference type="HOGENOM" id="CLU_011263_15_3_6"/>
<dbReference type="InterPro" id="IPR034202">
    <property type="entry name" value="Subtilisin_Carlsberg-like"/>
</dbReference>
<gene>
    <name evidence="13" type="ORF">TQ33_0087</name>
</gene>
<dbReference type="KEGG" id="kge:TQ33_0087"/>
<dbReference type="Proteomes" id="UP000034071">
    <property type="component" value="Chromosome"/>
</dbReference>
<dbReference type="SUPFAM" id="SSF52743">
    <property type="entry name" value="Subtilisin-like"/>
    <property type="match status" value="1"/>
</dbReference>
<dbReference type="STRING" id="914150.TQ33_0087"/>
<sequence length="768" mass="80058">MNFKVKMACTATLLAMGVSAHASGAMGKTTITAPAADEENQRVIVKFKPGHGKQAKSMALKAGGQMKVNLKQHNAFAIEVSPQALKALQNNPNVEYVEPDHKRKLLSTNLDLTEIEPWGISRVQADLVSDSNAGNRTVCIIDSGYDINNSDLASNNHSGTNDSGTGNWFEPGGSHGTHVAGTIAAVSNNSGVVGVMPNANVNIHVIKVFNESGWGYSSSLVAAVDECVNSGANVINMSLGGGGSSNTEKNAFQNHFDNGVLSIAAAGNDGNSSHSYPASYDAVVSVAAVDSGNKHANFSQYTSQVELAGPGEAILSSVGIGDGFLGQLEVGGVDYFENGVVPQNFYNSSLSFDNAANVGSASGTLGVCTTSGTSYNCPSMTGKICLVERGENQGDNTSSTENNYPEYRGVDACMDAGAEGVVVYSNADRPGLQHPFLIDFNSKIGNTPVVSVDRATGLELANKAGQSVTMSKDGGQDWEYYNGTSMATPHVAGVAALAWSHHPSCTAAQVRQALKDTALDLDVAGRDDRTGYGLVQTQAAIAELDSVCGGGNPPPPPPSGNELTKGVTVTGISGAQGSEVFYTFEVPAGATDLTFDMAGGSGDADMYVRFGSEPTTSTYDCRPYRSGNTENCSFASPQAGTYHVMIRGYSSYSNTSLTADYTDAGSNPPVNDTLNETNISGAKNSTQYFTLEVPAGRSSVSIVMSGGSGDADLYVRFGSQPTTSSWDCRPYKYGNNETCTLSAQEGTYHIMIRGYSSFSGVTLDGSSS</sequence>
<dbReference type="InterPro" id="IPR023828">
    <property type="entry name" value="Peptidase_S8_Ser-AS"/>
</dbReference>
<dbReference type="GO" id="GO:0005615">
    <property type="term" value="C:extracellular space"/>
    <property type="evidence" value="ECO:0007669"/>
    <property type="project" value="TreeGrafter"/>
</dbReference>
<dbReference type="Gene3D" id="2.60.120.380">
    <property type="match status" value="2"/>
</dbReference>
<feature type="domain" description="Peptidase S8/S53" evidence="10">
    <location>
        <begin position="137"/>
        <end position="389"/>
    </location>
</feature>
<dbReference type="InterPro" id="IPR050131">
    <property type="entry name" value="Peptidase_S8_subtilisin-like"/>
</dbReference>
<evidence type="ECO:0000256" key="3">
    <source>
        <dbReference type="ARBA" id="ARBA00022723"/>
    </source>
</evidence>
<dbReference type="GO" id="GO:0004252">
    <property type="term" value="F:serine-type endopeptidase activity"/>
    <property type="evidence" value="ECO:0007669"/>
    <property type="project" value="UniProtKB-UniRule"/>
</dbReference>
<evidence type="ECO:0000256" key="7">
    <source>
        <dbReference type="PIRSR" id="PIRSR615500-1"/>
    </source>
</evidence>
<evidence type="ECO:0000256" key="5">
    <source>
        <dbReference type="ARBA" id="ARBA00022825"/>
    </source>
</evidence>
<dbReference type="AlphaFoldDB" id="A0A0F6TNL4"/>
<dbReference type="SUPFAM" id="SSF54897">
    <property type="entry name" value="Protease propeptides/inhibitors"/>
    <property type="match status" value="1"/>
</dbReference>
<evidence type="ECO:0000259" key="10">
    <source>
        <dbReference type="Pfam" id="PF00082"/>
    </source>
</evidence>
<keyword evidence="3" id="KW-0479">Metal-binding</keyword>
<evidence type="ECO:0000313" key="14">
    <source>
        <dbReference type="Proteomes" id="UP000034071"/>
    </source>
</evidence>
<comment type="similarity">
    <text evidence="1 8">Belongs to the peptidase S8 family.</text>
</comment>
<feature type="domain" description="Peptidase C-terminal archaeal/bacterial" evidence="11">
    <location>
        <begin position="581"/>
        <end position="648"/>
    </location>
</feature>
<dbReference type="Gene3D" id="3.30.70.80">
    <property type="entry name" value="Peptidase S8 propeptide/proteinase inhibitor I9"/>
    <property type="match status" value="1"/>
</dbReference>
<dbReference type="Pfam" id="PF04151">
    <property type="entry name" value="PPC"/>
    <property type="match status" value="2"/>
</dbReference>
<dbReference type="InterPro" id="IPR000209">
    <property type="entry name" value="Peptidase_S8/S53_dom"/>
</dbReference>
<dbReference type="InterPro" id="IPR015500">
    <property type="entry name" value="Peptidase_S8_subtilisin-rel"/>
</dbReference>
<evidence type="ECO:0000256" key="6">
    <source>
        <dbReference type="ARBA" id="ARBA00023145"/>
    </source>
</evidence>
<dbReference type="PANTHER" id="PTHR43806:SF11">
    <property type="entry name" value="CEREVISIN-RELATED"/>
    <property type="match status" value="1"/>
</dbReference>
<dbReference type="PROSITE" id="PS00137">
    <property type="entry name" value="SUBTILASE_HIS"/>
    <property type="match status" value="1"/>
</dbReference>
<dbReference type="Pfam" id="PF00082">
    <property type="entry name" value="Peptidase_S8"/>
    <property type="match status" value="2"/>
</dbReference>
<name>A0A0F6TNL4_9GAMM</name>
<feature type="active site" description="Charge relay system" evidence="7 8">
    <location>
        <position position="175"/>
    </location>
</feature>
<feature type="active site" description="Charge relay system" evidence="7 8">
    <location>
        <position position="485"/>
    </location>
</feature>
<feature type="domain" description="Peptidase S8/S53" evidence="10">
    <location>
        <begin position="464"/>
        <end position="533"/>
    </location>
</feature>
<dbReference type="OrthoDB" id="9790784at2"/>
<evidence type="ECO:0000256" key="1">
    <source>
        <dbReference type="ARBA" id="ARBA00011073"/>
    </source>
</evidence>
<feature type="signal peptide" evidence="9">
    <location>
        <begin position="1"/>
        <end position="22"/>
    </location>
</feature>
<dbReference type="InterPro" id="IPR037045">
    <property type="entry name" value="S8pro/Inhibitor_I9_sf"/>
</dbReference>
<dbReference type="FunFam" id="2.60.120.380:FF:000013">
    <property type="entry name" value="Alkaline serine protease"/>
    <property type="match status" value="2"/>
</dbReference>
<dbReference type="InterPro" id="IPR054399">
    <property type="entry name" value="Fervidolysin-like_N_prodom"/>
</dbReference>
<dbReference type="PROSITE" id="PS00138">
    <property type="entry name" value="SUBTILASE_SER"/>
    <property type="match status" value="1"/>
</dbReference>
<dbReference type="InterPro" id="IPR036852">
    <property type="entry name" value="Peptidase_S8/S53_dom_sf"/>
</dbReference>
<dbReference type="Gene3D" id="3.40.50.200">
    <property type="entry name" value="Peptidase S8/S53 domain"/>
    <property type="match status" value="2"/>
</dbReference>
<evidence type="ECO:0000313" key="13">
    <source>
        <dbReference type="EMBL" id="AKE51079.1"/>
    </source>
</evidence>
<keyword evidence="9" id="KW-0732">Signal</keyword>
<dbReference type="CDD" id="cd07477">
    <property type="entry name" value="Peptidases_S8_Subtilisin_subset"/>
    <property type="match status" value="1"/>
</dbReference>
<dbReference type="Pfam" id="PF22148">
    <property type="entry name" value="Fervidolysin_NPro-like"/>
    <property type="match status" value="1"/>
</dbReference>
<keyword evidence="14" id="KW-1185">Reference proteome</keyword>
<evidence type="ECO:0000259" key="11">
    <source>
        <dbReference type="Pfam" id="PF04151"/>
    </source>
</evidence>
<dbReference type="PANTHER" id="PTHR43806">
    <property type="entry name" value="PEPTIDASE S8"/>
    <property type="match status" value="1"/>
</dbReference>
<evidence type="ECO:0000256" key="9">
    <source>
        <dbReference type="SAM" id="SignalP"/>
    </source>
</evidence>
<proteinExistence type="inferred from homology"/>
<feature type="chain" id="PRO_5002510340" evidence="9">
    <location>
        <begin position="23"/>
        <end position="768"/>
    </location>
</feature>
<evidence type="ECO:0000256" key="2">
    <source>
        <dbReference type="ARBA" id="ARBA00022670"/>
    </source>
</evidence>
<feature type="domain" description="Peptidase C-terminal archaeal/bacterial" evidence="11">
    <location>
        <begin position="686"/>
        <end position="754"/>
    </location>
</feature>
<organism evidence="13 14">
    <name type="scientific">Kangiella geojedonensis</name>
    <dbReference type="NCBI Taxonomy" id="914150"/>
    <lineage>
        <taxon>Bacteria</taxon>
        <taxon>Pseudomonadati</taxon>
        <taxon>Pseudomonadota</taxon>
        <taxon>Gammaproteobacteria</taxon>
        <taxon>Kangiellales</taxon>
        <taxon>Kangiellaceae</taxon>
        <taxon>Kangiella</taxon>
    </lineage>
</organism>
<feature type="domain" description="Fervidolysin-like N-terminal prodomain" evidence="12">
    <location>
        <begin position="42"/>
        <end position="99"/>
    </location>
</feature>
<accession>A0A0F6TNL4</accession>
<protein>
    <submittedName>
        <fullName evidence="13">Peptidase S8 and S53 subtilisin kexin sedolisin</fullName>
    </submittedName>
</protein>